<dbReference type="EMBL" id="AOJH01000043">
    <property type="protein sequence ID" value="EMA65543.1"/>
    <property type="molecule type" value="Genomic_DNA"/>
</dbReference>
<dbReference type="OrthoDB" id="324485at2157"/>
<feature type="region of interest" description="Disordered" evidence="1">
    <location>
        <begin position="21"/>
        <end position="47"/>
    </location>
</feature>
<evidence type="ECO:0000259" key="2">
    <source>
        <dbReference type="Pfam" id="PF12708"/>
    </source>
</evidence>
<evidence type="ECO:0000256" key="1">
    <source>
        <dbReference type="SAM" id="MobiDB-lite"/>
    </source>
</evidence>
<proteinExistence type="predicted"/>
<dbReference type="RefSeq" id="WP_008847966.1">
    <property type="nucleotide sequence ID" value="NZ_AOJH01000043.1"/>
</dbReference>
<feature type="domain" description="Rhamnogalacturonase A/B/Epimerase-like pectate lyase" evidence="2">
    <location>
        <begin position="51"/>
        <end position="95"/>
    </location>
</feature>
<evidence type="ECO:0000313" key="3">
    <source>
        <dbReference type="EMBL" id="EMA65543.1"/>
    </source>
</evidence>
<dbReference type="InterPro" id="IPR011050">
    <property type="entry name" value="Pectin_lyase_fold/virulence"/>
</dbReference>
<name>M0P6W2_9EURY</name>
<organism evidence="3 4">
    <name type="scientific">Halorubrum kocurii JCM 14978</name>
    <dbReference type="NCBI Taxonomy" id="1230456"/>
    <lineage>
        <taxon>Archaea</taxon>
        <taxon>Methanobacteriati</taxon>
        <taxon>Methanobacteriota</taxon>
        <taxon>Stenosarchaea group</taxon>
        <taxon>Halobacteria</taxon>
        <taxon>Halobacteriales</taxon>
        <taxon>Haloferacaceae</taxon>
        <taxon>Halorubrum</taxon>
    </lineage>
</organism>
<dbReference type="SUPFAM" id="SSF51126">
    <property type="entry name" value="Pectin lyase-like"/>
    <property type="match status" value="1"/>
</dbReference>
<accession>M0P6W2</accession>
<keyword evidence="4" id="KW-1185">Reference proteome</keyword>
<dbReference type="InterPro" id="IPR012334">
    <property type="entry name" value="Pectin_lyas_fold"/>
</dbReference>
<sequence>MVSRRRALSLLSLSAAALAGCNARDGDTGNETPPGSPDPDAEEEEPPEGVVDIRDFGAAVDGTTDDTRAVRDAIDAVGEGGTVYFPTGTTLVSADDRTEEGATAIEIRGDDLPDDVTFRGEGEASVVRLDGGHEGNHGTFAWRPENGISGHVVRDLTVDGNRGEQPADPGNNDNGLNLAVTHAAVDDATVDVAFRDVWSVDANTECFTFLQGGCVAERCTARGAGKHGFGIDTYNKVGPVLPPVVVRASHATGCDLYGIDCSGGTTLVEDCVLEGNGWGTKTTGQVLEATFRRVRLADNDRIGYQRNDTPTETGEVARVRFDRVVAQSNGAQGFRFGRDTEYAVGAVAALGNNGSGTARGNITILDNASVTADEIRSFGAEFGVGIHYWSSARSAVSLYANFGNRDGPFDGKVENLTIRAIDLTEPDRADGGLGFDAVPDATDVGAGTGG</sequence>
<dbReference type="AlphaFoldDB" id="M0P6W2"/>
<comment type="caution">
    <text evidence="3">The sequence shown here is derived from an EMBL/GenBank/DDBJ whole genome shotgun (WGS) entry which is preliminary data.</text>
</comment>
<reference evidence="3 4" key="1">
    <citation type="journal article" date="2014" name="PLoS Genet.">
        <title>Phylogenetically driven sequencing of extremely halophilic archaea reveals strategies for static and dynamic osmo-response.</title>
        <authorList>
            <person name="Becker E.A."/>
            <person name="Seitzer P.M."/>
            <person name="Tritt A."/>
            <person name="Larsen D."/>
            <person name="Krusor M."/>
            <person name="Yao A.I."/>
            <person name="Wu D."/>
            <person name="Madern D."/>
            <person name="Eisen J.A."/>
            <person name="Darling A.E."/>
            <person name="Facciotti M.T."/>
        </authorList>
    </citation>
    <scope>NUCLEOTIDE SEQUENCE [LARGE SCALE GENOMIC DNA]</scope>
    <source>
        <strain evidence="3 4">JCM 14978</strain>
    </source>
</reference>
<dbReference type="Pfam" id="PF12708">
    <property type="entry name" value="Pect-lyase_RHGA_epim"/>
    <property type="match status" value="1"/>
</dbReference>
<dbReference type="Gene3D" id="2.160.20.10">
    <property type="entry name" value="Single-stranded right-handed beta-helix, Pectin lyase-like"/>
    <property type="match status" value="1"/>
</dbReference>
<dbReference type="PROSITE" id="PS51257">
    <property type="entry name" value="PROKAR_LIPOPROTEIN"/>
    <property type="match status" value="1"/>
</dbReference>
<dbReference type="InterPro" id="IPR024535">
    <property type="entry name" value="RHGA/B-epi-like_pectate_lyase"/>
</dbReference>
<dbReference type="Proteomes" id="UP000011546">
    <property type="component" value="Unassembled WGS sequence"/>
</dbReference>
<dbReference type="PATRIC" id="fig|1230456.3.peg.1203"/>
<dbReference type="STRING" id="1230456.C468_06163"/>
<evidence type="ECO:0000313" key="4">
    <source>
        <dbReference type="Proteomes" id="UP000011546"/>
    </source>
</evidence>
<protein>
    <recommendedName>
        <fullName evidence="2">Rhamnogalacturonase A/B/Epimerase-like pectate lyase domain-containing protein</fullName>
    </recommendedName>
</protein>
<gene>
    <name evidence="3" type="ORF">C468_06163</name>
</gene>